<dbReference type="EMBL" id="CAKOFQ010006908">
    <property type="protein sequence ID" value="CAH1981429.1"/>
    <property type="molecule type" value="Genomic_DNA"/>
</dbReference>
<keyword evidence="1" id="KW-0472">Membrane</keyword>
<feature type="transmembrane region" description="Helical" evidence="1">
    <location>
        <begin position="6"/>
        <end position="24"/>
    </location>
</feature>
<dbReference type="AlphaFoldDB" id="A0A9P0PF14"/>
<reference evidence="2" key="1">
    <citation type="submission" date="2022-03" db="EMBL/GenBank/DDBJ databases">
        <authorList>
            <person name="Sayadi A."/>
        </authorList>
    </citation>
    <scope>NUCLEOTIDE SEQUENCE</scope>
</reference>
<organism evidence="2 3">
    <name type="scientific">Acanthoscelides obtectus</name>
    <name type="common">Bean weevil</name>
    <name type="synonym">Bruchus obtectus</name>
    <dbReference type="NCBI Taxonomy" id="200917"/>
    <lineage>
        <taxon>Eukaryota</taxon>
        <taxon>Metazoa</taxon>
        <taxon>Ecdysozoa</taxon>
        <taxon>Arthropoda</taxon>
        <taxon>Hexapoda</taxon>
        <taxon>Insecta</taxon>
        <taxon>Pterygota</taxon>
        <taxon>Neoptera</taxon>
        <taxon>Endopterygota</taxon>
        <taxon>Coleoptera</taxon>
        <taxon>Polyphaga</taxon>
        <taxon>Cucujiformia</taxon>
        <taxon>Chrysomeloidea</taxon>
        <taxon>Chrysomelidae</taxon>
        <taxon>Bruchinae</taxon>
        <taxon>Bruchini</taxon>
        <taxon>Acanthoscelides</taxon>
    </lineage>
</organism>
<proteinExistence type="predicted"/>
<evidence type="ECO:0000256" key="1">
    <source>
        <dbReference type="SAM" id="Phobius"/>
    </source>
</evidence>
<dbReference type="Proteomes" id="UP001152888">
    <property type="component" value="Unassembled WGS sequence"/>
</dbReference>
<protein>
    <submittedName>
        <fullName evidence="2">Uncharacterized protein</fullName>
    </submittedName>
</protein>
<evidence type="ECO:0000313" key="2">
    <source>
        <dbReference type="EMBL" id="CAH1981429.1"/>
    </source>
</evidence>
<accession>A0A9P0PF14</accession>
<keyword evidence="3" id="KW-1185">Reference proteome</keyword>
<keyword evidence="1" id="KW-0812">Transmembrane</keyword>
<keyword evidence="1" id="KW-1133">Transmembrane helix</keyword>
<sequence>MRDFVPRIVILFCSSIYIINIYCIPKLKVFH</sequence>
<gene>
    <name evidence="2" type="ORF">ACAOBT_LOCUS14480</name>
</gene>
<comment type="caution">
    <text evidence="2">The sequence shown here is derived from an EMBL/GenBank/DDBJ whole genome shotgun (WGS) entry which is preliminary data.</text>
</comment>
<evidence type="ECO:0000313" key="3">
    <source>
        <dbReference type="Proteomes" id="UP001152888"/>
    </source>
</evidence>
<name>A0A9P0PF14_ACAOB</name>